<dbReference type="EMBL" id="FNHF01000010">
    <property type="protein sequence ID" value="SDN10991.1"/>
    <property type="molecule type" value="Genomic_DNA"/>
</dbReference>
<dbReference type="FunFam" id="3.40.50.1470:FF:000001">
    <property type="entry name" value="Peptidyl-tRNA hydrolase"/>
    <property type="match status" value="1"/>
</dbReference>
<name>A0A1G9YRB4_9BACI</name>
<gene>
    <name evidence="8" type="primary">pth</name>
    <name evidence="11" type="ORF">SAMN05216244_0034</name>
</gene>
<dbReference type="SUPFAM" id="SSF53178">
    <property type="entry name" value="Peptidyl-tRNA hydrolase-like"/>
    <property type="match status" value="1"/>
</dbReference>
<dbReference type="HAMAP" id="MF_00083">
    <property type="entry name" value="Pept_tRNA_hydro_bact"/>
    <property type="match status" value="1"/>
</dbReference>
<dbReference type="GO" id="GO:0006515">
    <property type="term" value="P:protein quality control for misfolded or incompletely synthesized proteins"/>
    <property type="evidence" value="ECO:0007669"/>
    <property type="project" value="UniProtKB-UniRule"/>
</dbReference>
<dbReference type="GO" id="GO:0000049">
    <property type="term" value="F:tRNA binding"/>
    <property type="evidence" value="ECO:0007669"/>
    <property type="project" value="UniProtKB-UniRule"/>
</dbReference>
<evidence type="ECO:0000256" key="3">
    <source>
        <dbReference type="ARBA" id="ARBA00022801"/>
    </source>
</evidence>
<feature type="binding site" evidence="8">
    <location>
        <position position="69"/>
    </location>
    <ligand>
        <name>tRNA</name>
        <dbReference type="ChEBI" id="CHEBI:17843"/>
    </ligand>
</feature>
<evidence type="ECO:0000313" key="11">
    <source>
        <dbReference type="EMBL" id="SDN10991.1"/>
    </source>
</evidence>
<dbReference type="AlphaFoldDB" id="A0A1G9YRB4"/>
<sequence length="189" mass="21513">MNAMKCIVGLGNPGKKFEQTRHNIGFMIIDELARRHQIKLKKKKFNGLYALESINGEKVVLLEPQTYMNLSGEAIRPLVDYYELDISDIVVIYDELDLPQGKIRLREKGGHGGHNGIRSIIDHLGTKEFKRIRVGIGRPSTPMPVPDYVLGTFSKQEQQTMDKVVEKAADACEAWLDKPFLEVMNEFNR</sequence>
<feature type="binding site" evidence="8">
    <location>
        <position position="115"/>
    </location>
    <ligand>
        <name>tRNA</name>
        <dbReference type="ChEBI" id="CHEBI:17843"/>
    </ligand>
</feature>
<evidence type="ECO:0000256" key="10">
    <source>
        <dbReference type="RuleBase" id="RU004320"/>
    </source>
</evidence>
<dbReference type="GO" id="GO:0004045">
    <property type="term" value="F:peptidyl-tRNA hydrolase activity"/>
    <property type="evidence" value="ECO:0007669"/>
    <property type="project" value="UniProtKB-UniRule"/>
</dbReference>
<keyword evidence="2 8" id="KW-0820">tRNA-binding</keyword>
<keyword evidence="8" id="KW-0963">Cytoplasm</keyword>
<evidence type="ECO:0000313" key="12">
    <source>
        <dbReference type="Proteomes" id="UP000182347"/>
    </source>
</evidence>
<evidence type="ECO:0000256" key="8">
    <source>
        <dbReference type="HAMAP-Rule" id="MF_00083"/>
    </source>
</evidence>
<dbReference type="PANTHER" id="PTHR17224:SF1">
    <property type="entry name" value="PEPTIDYL-TRNA HYDROLASE"/>
    <property type="match status" value="1"/>
</dbReference>
<organism evidence="11 12">
    <name type="scientific">Sediminibacillus halophilus</name>
    <dbReference type="NCBI Taxonomy" id="482461"/>
    <lineage>
        <taxon>Bacteria</taxon>
        <taxon>Bacillati</taxon>
        <taxon>Bacillota</taxon>
        <taxon>Bacilli</taxon>
        <taxon>Bacillales</taxon>
        <taxon>Bacillaceae</taxon>
        <taxon>Sediminibacillus</taxon>
    </lineage>
</organism>
<comment type="function">
    <text evidence="8">Hydrolyzes ribosome-free peptidyl-tRNAs (with 1 or more amino acids incorporated), which drop off the ribosome during protein synthesis, or as a result of ribosome stalling.</text>
</comment>
<dbReference type="GO" id="GO:0005737">
    <property type="term" value="C:cytoplasm"/>
    <property type="evidence" value="ECO:0007669"/>
    <property type="project" value="UniProtKB-SubCell"/>
</dbReference>
<dbReference type="Proteomes" id="UP000182347">
    <property type="component" value="Unassembled WGS sequence"/>
</dbReference>
<dbReference type="Pfam" id="PF01195">
    <property type="entry name" value="Pept_tRNA_hydro"/>
    <property type="match status" value="1"/>
</dbReference>
<comment type="subcellular location">
    <subcellularLocation>
        <location evidence="8">Cytoplasm</location>
    </subcellularLocation>
</comment>
<dbReference type="Gene3D" id="3.40.50.1470">
    <property type="entry name" value="Peptidyl-tRNA hydrolase"/>
    <property type="match status" value="1"/>
</dbReference>
<comment type="function">
    <text evidence="8">Catalyzes the release of premature peptidyl moieties from peptidyl-tRNA molecules trapped in stalled 50S ribosomal subunits, and thus maintains levels of free tRNAs and 50S ribosomes.</text>
</comment>
<protein>
    <recommendedName>
        <fullName evidence="7 8">Peptidyl-tRNA hydrolase</fullName>
        <shortName evidence="8">Pth</shortName>
        <ecNumber evidence="1 8">3.1.1.29</ecNumber>
    </recommendedName>
</protein>
<keyword evidence="3 8" id="KW-0378">Hydrolase</keyword>
<dbReference type="PROSITE" id="PS01196">
    <property type="entry name" value="PEPT_TRNA_HYDROL_2"/>
    <property type="match status" value="1"/>
</dbReference>
<feature type="site" description="Discriminates between blocked and unblocked aminoacyl-tRNA" evidence="8">
    <location>
        <position position="12"/>
    </location>
</feature>
<comment type="subunit">
    <text evidence="8">Monomer.</text>
</comment>
<evidence type="ECO:0000256" key="1">
    <source>
        <dbReference type="ARBA" id="ARBA00013260"/>
    </source>
</evidence>
<feature type="binding site" evidence="8">
    <location>
        <position position="17"/>
    </location>
    <ligand>
        <name>tRNA</name>
        <dbReference type="ChEBI" id="CHEBI:17843"/>
    </ligand>
</feature>
<keyword evidence="12" id="KW-1185">Reference proteome</keyword>
<evidence type="ECO:0000256" key="7">
    <source>
        <dbReference type="ARBA" id="ARBA00050038"/>
    </source>
</evidence>
<evidence type="ECO:0000256" key="9">
    <source>
        <dbReference type="RuleBase" id="RU000673"/>
    </source>
</evidence>
<reference evidence="12" key="1">
    <citation type="submission" date="2016-10" db="EMBL/GenBank/DDBJ databases">
        <authorList>
            <person name="Varghese N."/>
            <person name="Submissions S."/>
        </authorList>
    </citation>
    <scope>NUCLEOTIDE SEQUENCE [LARGE SCALE GENOMIC DNA]</scope>
    <source>
        <strain evidence="12">CGMCC 1.6199</strain>
    </source>
</reference>
<evidence type="ECO:0000256" key="5">
    <source>
        <dbReference type="ARBA" id="ARBA00038063"/>
    </source>
</evidence>
<dbReference type="GO" id="GO:0072344">
    <property type="term" value="P:rescue of stalled ribosome"/>
    <property type="evidence" value="ECO:0007669"/>
    <property type="project" value="UniProtKB-UniRule"/>
</dbReference>
<dbReference type="InterPro" id="IPR036416">
    <property type="entry name" value="Pept_tRNA_hydro_sf"/>
</dbReference>
<evidence type="ECO:0000256" key="4">
    <source>
        <dbReference type="ARBA" id="ARBA00022884"/>
    </source>
</evidence>
<dbReference type="EC" id="3.1.1.29" evidence="1 8"/>
<dbReference type="STRING" id="482461.SAMN05216244_0034"/>
<feature type="site" description="Stabilizes the basic form of H active site to accept a proton" evidence="8">
    <location>
        <position position="94"/>
    </location>
</feature>
<comment type="catalytic activity">
    <reaction evidence="6 8 9">
        <text>an N-acyl-L-alpha-aminoacyl-tRNA + H2O = an N-acyl-L-amino acid + a tRNA + H(+)</text>
        <dbReference type="Rhea" id="RHEA:54448"/>
        <dbReference type="Rhea" id="RHEA-COMP:10123"/>
        <dbReference type="Rhea" id="RHEA-COMP:13883"/>
        <dbReference type="ChEBI" id="CHEBI:15377"/>
        <dbReference type="ChEBI" id="CHEBI:15378"/>
        <dbReference type="ChEBI" id="CHEBI:59874"/>
        <dbReference type="ChEBI" id="CHEBI:78442"/>
        <dbReference type="ChEBI" id="CHEBI:138191"/>
        <dbReference type="EC" id="3.1.1.29"/>
    </reaction>
</comment>
<proteinExistence type="inferred from homology"/>
<dbReference type="PROSITE" id="PS01195">
    <property type="entry name" value="PEPT_TRNA_HYDROL_1"/>
    <property type="match status" value="1"/>
</dbReference>
<keyword evidence="4 8" id="KW-0694">RNA-binding</keyword>
<dbReference type="NCBIfam" id="TIGR00447">
    <property type="entry name" value="pth"/>
    <property type="match status" value="1"/>
</dbReference>
<dbReference type="InterPro" id="IPR001328">
    <property type="entry name" value="Pept_tRNA_hydro"/>
</dbReference>
<feature type="binding site" evidence="8">
    <location>
        <position position="67"/>
    </location>
    <ligand>
        <name>tRNA</name>
        <dbReference type="ChEBI" id="CHEBI:17843"/>
    </ligand>
</feature>
<dbReference type="InterPro" id="IPR018171">
    <property type="entry name" value="Pept_tRNA_hydro_CS"/>
</dbReference>
<dbReference type="CDD" id="cd00462">
    <property type="entry name" value="PTH"/>
    <property type="match status" value="1"/>
</dbReference>
<comment type="similarity">
    <text evidence="5 8 10">Belongs to the PTH family.</text>
</comment>
<evidence type="ECO:0000256" key="2">
    <source>
        <dbReference type="ARBA" id="ARBA00022555"/>
    </source>
</evidence>
<accession>A0A1G9YRB4</accession>
<dbReference type="PANTHER" id="PTHR17224">
    <property type="entry name" value="PEPTIDYL-TRNA HYDROLASE"/>
    <property type="match status" value="1"/>
</dbReference>
<feature type="active site" description="Proton acceptor" evidence="8">
    <location>
        <position position="22"/>
    </location>
</feature>
<evidence type="ECO:0000256" key="6">
    <source>
        <dbReference type="ARBA" id="ARBA00048707"/>
    </source>
</evidence>